<feature type="domain" description="DUF3427" evidence="1">
    <location>
        <begin position="122"/>
        <end position="218"/>
    </location>
</feature>
<gene>
    <name evidence="2" type="ORF">O6P33_04520</name>
</gene>
<name>A0AAE9VRK0_9GAMM</name>
<protein>
    <submittedName>
        <fullName evidence="2">DUF3427 domain-containing protein</fullName>
    </submittedName>
</protein>
<evidence type="ECO:0000313" key="3">
    <source>
        <dbReference type="Proteomes" id="UP001212189"/>
    </source>
</evidence>
<evidence type="ECO:0000259" key="1">
    <source>
        <dbReference type="Pfam" id="PF11907"/>
    </source>
</evidence>
<sequence>MRAEAGLIENLNRSNEKQYRAMLSKKWAATNSLSYFRYVLALSNRYFKVDEANLTELDRLYLTMLHYDFWQEATTNMSLSDSIATIGSNKDYLAEIKEYLHLRISLIDFEESKCSLGYEQPLQLHARYTRDQILVAFGLSTLHKKSSNREGTAENKKLNTELLFINLQKSEEDFSPTTMYDDYAIDETLFHWQSQGRTADNSATGMSYIKQVELNKKIIFYLYNYVILL</sequence>
<dbReference type="AlphaFoldDB" id="A0AAE9VRK0"/>
<reference evidence="2 3" key="1">
    <citation type="submission" date="2022-12" db="EMBL/GenBank/DDBJ databases">
        <title>Coexistence and Characterization of a Novel Tigecycline Resistance gene tet(X) variant and blaNDM-1 in a Pseudomonas caeni Isolate of Chicken Origin.</title>
        <authorList>
            <person name="Lu X."/>
            <person name="Zhang L."/>
            <person name="Li R."/>
            <person name="Wang Z."/>
        </authorList>
    </citation>
    <scope>NUCLEOTIDE SEQUENCE [LARGE SCALE GENOMIC DNA]</scope>
    <source>
        <strain evidence="2 3">CE14</strain>
    </source>
</reference>
<organism evidence="2 3">
    <name type="scientific">Denitrificimonas caeni</name>
    <dbReference type="NCBI Taxonomy" id="521720"/>
    <lineage>
        <taxon>Bacteria</taxon>
        <taxon>Pseudomonadati</taxon>
        <taxon>Pseudomonadota</taxon>
        <taxon>Gammaproteobacteria</taxon>
        <taxon>Pseudomonadales</taxon>
        <taxon>Pseudomonadaceae</taxon>
        <taxon>Denitrificimonas</taxon>
    </lineage>
</organism>
<evidence type="ECO:0000313" key="2">
    <source>
        <dbReference type="EMBL" id="WBE26103.1"/>
    </source>
</evidence>
<dbReference type="RefSeq" id="WP_180043233.1">
    <property type="nucleotide sequence ID" value="NZ_CP114976.1"/>
</dbReference>
<dbReference type="InterPro" id="IPR021835">
    <property type="entry name" value="DUF3427"/>
</dbReference>
<proteinExistence type="predicted"/>
<keyword evidence="3" id="KW-1185">Reference proteome</keyword>
<dbReference type="Pfam" id="PF11907">
    <property type="entry name" value="DUF3427"/>
    <property type="match status" value="1"/>
</dbReference>
<accession>A0AAE9VRK0</accession>
<dbReference type="KEGG" id="dce:O6P33_04520"/>
<dbReference type="EMBL" id="CP114976">
    <property type="protein sequence ID" value="WBE26103.1"/>
    <property type="molecule type" value="Genomic_DNA"/>
</dbReference>
<dbReference type="Proteomes" id="UP001212189">
    <property type="component" value="Chromosome"/>
</dbReference>